<keyword evidence="9" id="KW-0645">Protease</keyword>
<comment type="subcellular location">
    <subcellularLocation>
        <location evidence="2">Cytoplasm</location>
    </subcellularLocation>
    <subcellularLocation>
        <location evidence="1">Nucleus</location>
    </subcellularLocation>
</comment>
<dbReference type="GO" id="GO:0003729">
    <property type="term" value="F:mRNA binding"/>
    <property type="evidence" value="ECO:0007669"/>
    <property type="project" value="InterPro"/>
</dbReference>
<protein>
    <recommendedName>
        <fullName evidence="9">Metalloendopeptidase</fullName>
        <ecNumber evidence="9">3.4.24.-</ecNumber>
    </recommendedName>
</protein>
<evidence type="ECO:0000256" key="4">
    <source>
        <dbReference type="ARBA" id="ARBA00022490"/>
    </source>
</evidence>
<evidence type="ECO:0000259" key="12">
    <source>
        <dbReference type="PROSITE" id="PS51864"/>
    </source>
</evidence>
<keyword evidence="9" id="KW-0378">Hydrolase</keyword>
<keyword evidence="7" id="KW-0539">Nucleus</keyword>
<sequence length="584" mass="66762">MAAVQAKPQWPVRPGIQHQNSQNASSLTLNRSINLYPLTNYTFGTKEPLFEKDASVPARFQRMREEFTKIGMRRSVEGVLLVHEHGLPHVLLLQLGTAFFKLPGGELNPGEDEIEGLKRLLTETLGRQDGVKQDWLIEDTIGNWWRPNFEPPQYPYIPPHITKPKEHKRLFLVQLQDRALFAVPKNYKLVAAPLFELYDNAQGYGPIISSLSQNLHSQDEIMSTFSKLQEEICLKFFMTPSNNMTIEKILYISNPDKLKTCSSPEYDFSKDVVYLPIGYKCINQKDISRLVIDMIRASIENSVSPVNSFDLVRRTNEFEESNRQSLMSTIDRNYINTHYYEECGESKTPKRRSGVTSKLTEENLNYYKGKVWPLGIIMYGIEEDLRGTVDHNVLSFSMASIELSTCVVFQEISHNDDLSPKNCVWFGKLGQDIPLLGFGEGNQTLKLSSIVNGVPGHKGHTINNLMRILGVHMTSNRYDRDNYVTINWNKVEMGKEHYLEKAPEVSWLAQIPYDFDSVTHAPANFLCNECEFGATTVQPIQDYLWQRTMSMGHKTVLTDADIETVNIIYSEECRGRFGNHDISI</sequence>
<evidence type="ECO:0000313" key="13">
    <source>
        <dbReference type="EMBL" id="CAH4033122.1"/>
    </source>
</evidence>
<dbReference type="SMART" id="SM00235">
    <property type="entry name" value="ZnMc"/>
    <property type="match status" value="1"/>
</dbReference>
<feature type="domain" description="Nudix hydrolase" evidence="11">
    <location>
        <begin position="72"/>
        <end position="197"/>
    </location>
</feature>
<evidence type="ECO:0000256" key="5">
    <source>
        <dbReference type="ARBA" id="ARBA00022664"/>
    </source>
</evidence>
<dbReference type="Pfam" id="PF13869">
    <property type="entry name" value="NUDIX_2"/>
    <property type="match status" value="1"/>
</dbReference>
<dbReference type="PRINTS" id="PR00480">
    <property type="entry name" value="ASTACIN"/>
</dbReference>
<reference evidence="13" key="1">
    <citation type="submission" date="2022-05" db="EMBL/GenBank/DDBJ databases">
        <authorList>
            <person name="Okamura Y."/>
        </authorList>
    </citation>
    <scope>NUCLEOTIDE SEQUENCE</scope>
</reference>
<dbReference type="GO" id="GO:0005737">
    <property type="term" value="C:cytoplasm"/>
    <property type="evidence" value="ECO:0007669"/>
    <property type="project" value="UniProtKB-SubCell"/>
</dbReference>
<proteinExistence type="inferred from homology"/>
<dbReference type="Gene3D" id="3.90.79.10">
    <property type="entry name" value="Nucleoside Triphosphate Pyrophosphohydrolase"/>
    <property type="match status" value="1"/>
</dbReference>
<dbReference type="InterPro" id="IPR024079">
    <property type="entry name" value="MetalloPept_cat_dom_sf"/>
</dbReference>
<dbReference type="PROSITE" id="PS51864">
    <property type="entry name" value="ASTACIN"/>
    <property type="match status" value="1"/>
</dbReference>
<keyword evidence="9" id="KW-0479">Metal-binding</keyword>
<evidence type="ECO:0000256" key="3">
    <source>
        <dbReference type="ARBA" id="ARBA00009710"/>
    </source>
</evidence>
<evidence type="ECO:0000256" key="8">
    <source>
        <dbReference type="PROSITE-ProRule" id="PRU01211"/>
    </source>
</evidence>
<dbReference type="InterPro" id="IPR016706">
    <property type="entry name" value="Cleav_polyA_spec_factor_su5"/>
</dbReference>
<keyword evidence="4" id="KW-0963">Cytoplasm</keyword>
<dbReference type="Gene3D" id="3.40.390.10">
    <property type="entry name" value="Collagenase (Catalytic Domain)"/>
    <property type="match status" value="1"/>
</dbReference>
<dbReference type="GO" id="GO:0006508">
    <property type="term" value="P:proteolysis"/>
    <property type="evidence" value="ECO:0007669"/>
    <property type="project" value="UniProtKB-KW"/>
</dbReference>
<dbReference type="SUPFAM" id="SSF55486">
    <property type="entry name" value="Metalloproteases ('zincins'), catalytic domain"/>
    <property type="match status" value="1"/>
</dbReference>
<dbReference type="AlphaFoldDB" id="A0A9P0TKE3"/>
<keyword evidence="9" id="KW-0862">Zinc</keyword>
<keyword evidence="9" id="KW-0482">Metalloprotease</keyword>
<feature type="domain" description="Peptidase M12A" evidence="12">
    <location>
        <begin position="363"/>
        <end position="574"/>
    </location>
</feature>
<comment type="caution">
    <text evidence="13">The sequence shown here is derived from an EMBL/GenBank/DDBJ whole genome shotgun (WGS) entry which is preliminary data.</text>
</comment>
<dbReference type="GO" id="GO:0031124">
    <property type="term" value="P:mRNA 3'-end processing"/>
    <property type="evidence" value="ECO:0007669"/>
    <property type="project" value="InterPro"/>
</dbReference>
<dbReference type="FunFam" id="3.90.79.10:FF:000008">
    <property type="entry name" value="cleavage and polyadenylation specificity factor subunit 5"/>
    <property type="match status" value="1"/>
</dbReference>
<dbReference type="GO" id="GO:0004222">
    <property type="term" value="F:metalloendopeptidase activity"/>
    <property type="evidence" value="ECO:0007669"/>
    <property type="project" value="UniProtKB-UniRule"/>
</dbReference>
<evidence type="ECO:0000256" key="2">
    <source>
        <dbReference type="ARBA" id="ARBA00004496"/>
    </source>
</evidence>
<feature type="region of interest" description="Disordered" evidence="10">
    <location>
        <begin position="1"/>
        <end position="24"/>
    </location>
</feature>
<gene>
    <name evidence="13" type="ORF">PIBRA_LOCUS9446</name>
</gene>
<accession>A0A9P0TKE3</accession>
<dbReference type="Pfam" id="PF01400">
    <property type="entry name" value="Astacin"/>
    <property type="match status" value="1"/>
</dbReference>
<evidence type="ECO:0000256" key="10">
    <source>
        <dbReference type="SAM" id="MobiDB-lite"/>
    </source>
</evidence>
<dbReference type="InterPro" id="IPR001506">
    <property type="entry name" value="Peptidase_M12A"/>
</dbReference>
<organism evidence="13 14">
    <name type="scientific">Pieris brassicae</name>
    <name type="common">White butterfly</name>
    <name type="synonym">Large white butterfly</name>
    <dbReference type="NCBI Taxonomy" id="7116"/>
    <lineage>
        <taxon>Eukaryota</taxon>
        <taxon>Metazoa</taxon>
        <taxon>Ecdysozoa</taxon>
        <taxon>Arthropoda</taxon>
        <taxon>Hexapoda</taxon>
        <taxon>Insecta</taxon>
        <taxon>Pterygota</taxon>
        <taxon>Neoptera</taxon>
        <taxon>Endopterygota</taxon>
        <taxon>Lepidoptera</taxon>
        <taxon>Glossata</taxon>
        <taxon>Ditrysia</taxon>
        <taxon>Papilionoidea</taxon>
        <taxon>Pieridae</taxon>
        <taxon>Pierinae</taxon>
        <taxon>Pieris</taxon>
    </lineage>
</organism>
<dbReference type="EC" id="3.4.24.-" evidence="9"/>
<evidence type="ECO:0000256" key="1">
    <source>
        <dbReference type="ARBA" id="ARBA00004123"/>
    </source>
</evidence>
<dbReference type="Proteomes" id="UP001152562">
    <property type="component" value="Unassembled WGS sequence"/>
</dbReference>
<keyword evidence="5" id="KW-0507">mRNA processing</keyword>
<dbReference type="EMBL" id="CALOZG010000029">
    <property type="protein sequence ID" value="CAH4033122.1"/>
    <property type="molecule type" value="Genomic_DNA"/>
</dbReference>
<evidence type="ECO:0000256" key="7">
    <source>
        <dbReference type="ARBA" id="ARBA00023242"/>
    </source>
</evidence>
<name>A0A9P0TKE3_PIEBR</name>
<comment type="similarity">
    <text evidence="3">Belongs to the Nudix hydrolase family. CPSF5 subfamily.</text>
</comment>
<dbReference type="GO" id="GO:0005849">
    <property type="term" value="C:mRNA cleavage factor complex"/>
    <property type="evidence" value="ECO:0007669"/>
    <property type="project" value="InterPro"/>
</dbReference>
<dbReference type="CDD" id="cd18871">
    <property type="entry name" value="NUDIX_Cfim25_Nudt21"/>
    <property type="match status" value="1"/>
</dbReference>
<evidence type="ECO:0000313" key="14">
    <source>
        <dbReference type="Proteomes" id="UP001152562"/>
    </source>
</evidence>
<dbReference type="SUPFAM" id="SSF55811">
    <property type="entry name" value="Nudix"/>
    <property type="match status" value="1"/>
</dbReference>
<dbReference type="InterPro" id="IPR000086">
    <property type="entry name" value="NUDIX_hydrolase_dom"/>
</dbReference>
<comment type="cofactor">
    <cofactor evidence="9">
        <name>Zn(2+)</name>
        <dbReference type="ChEBI" id="CHEBI:29105"/>
    </cofactor>
    <text evidence="9">Binds 1 zinc ion per subunit.</text>
</comment>
<dbReference type="InterPro" id="IPR015797">
    <property type="entry name" value="NUDIX_hydrolase-like_dom_sf"/>
</dbReference>
<dbReference type="InterPro" id="IPR006026">
    <property type="entry name" value="Peptidase_Metallo"/>
</dbReference>
<dbReference type="PANTHER" id="PTHR13047">
    <property type="entry name" value="PRE-MRNA CLEAVAGE FACTOR IM, 25KD SUBUNIT"/>
    <property type="match status" value="1"/>
</dbReference>
<dbReference type="GO" id="GO:0008270">
    <property type="term" value="F:zinc ion binding"/>
    <property type="evidence" value="ECO:0007669"/>
    <property type="project" value="InterPro"/>
</dbReference>
<keyword evidence="6" id="KW-0694">RNA-binding</keyword>
<evidence type="ECO:0000256" key="9">
    <source>
        <dbReference type="RuleBase" id="RU361183"/>
    </source>
</evidence>
<evidence type="ECO:0000256" key="6">
    <source>
        <dbReference type="ARBA" id="ARBA00022884"/>
    </source>
</evidence>
<dbReference type="PROSITE" id="PS51462">
    <property type="entry name" value="NUDIX"/>
    <property type="match status" value="1"/>
</dbReference>
<keyword evidence="14" id="KW-1185">Reference proteome</keyword>
<comment type="caution">
    <text evidence="8">Lacks conserved residue(s) required for the propagation of feature annotation.</text>
</comment>
<evidence type="ECO:0000259" key="11">
    <source>
        <dbReference type="PROSITE" id="PS51462"/>
    </source>
</evidence>